<dbReference type="AlphaFoldDB" id="B9G4C9"/>
<name>B9G4C9_ORYSJ</name>
<evidence type="ECO:0000256" key="3">
    <source>
        <dbReference type="ARBA" id="ARBA00022833"/>
    </source>
</evidence>
<evidence type="ECO:0000256" key="4">
    <source>
        <dbReference type="SAM" id="MobiDB-lite"/>
    </source>
</evidence>
<evidence type="ECO:0000259" key="5">
    <source>
        <dbReference type="PROSITE" id="PS51050"/>
    </source>
</evidence>
<dbReference type="PANTHER" id="PTHR35510">
    <property type="entry name" value="DBH-LIKE MONOOXYGENASE"/>
    <property type="match status" value="1"/>
</dbReference>
<reference evidence="6" key="2">
    <citation type="submission" date="2008-12" db="EMBL/GenBank/DDBJ databases">
        <title>Improved gene annotation of the rice (Oryza sativa) genomes.</title>
        <authorList>
            <person name="Wang J."/>
            <person name="Li R."/>
            <person name="Fan W."/>
            <person name="Huang Q."/>
            <person name="Zhang J."/>
            <person name="Zhou Y."/>
            <person name="Hu Y."/>
            <person name="Zi S."/>
            <person name="Li J."/>
            <person name="Ni P."/>
            <person name="Zheng H."/>
            <person name="Zhang Y."/>
            <person name="Zhao M."/>
            <person name="Hao Q."/>
            <person name="McDermott J."/>
            <person name="Samudrala R."/>
            <person name="Kristiansen K."/>
            <person name="Wong G.K.-S."/>
        </authorList>
    </citation>
    <scope>NUCLEOTIDE SEQUENCE</scope>
</reference>
<protein>
    <recommendedName>
        <fullName evidence="5">CW-type domain-containing protein</fullName>
    </recommendedName>
</protein>
<dbReference type="PROSITE" id="PS51050">
    <property type="entry name" value="ZF_CW"/>
    <property type="match status" value="1"/>
</dbReference>
<organism evidence="6">
    <name type="scientific">Oryza sativa subsp. japonica</name>
    <name type="common">Rice</name>
    <dbReference type="NCBI Taxonomy" id="39947"/>
    <lineage>
        <taxon>Eukaryota</taxon>
        <taxon>Viridiplantae</taxon>
        <taxon>Streptophyta</taxon>
        <taxon>Embryophyta</taxon>
        <taxon>Tracheophyta</taxon>
        <taxon>Spermatophyta</taxon>
        <taxon>Magnoliopsida</taxon>
        <taxon>Liliopsida</taxon>
        <taxon>Poales</taxon>
        <taxon>Poaceae</taxon>
        <taxon>BOP clade</taxon>
        <taxon>Oryzoideae</taxon>
        <taxon>Oryzeae</taxon>
        <taxon>Oryzinae</taxon>
        <taxon>Oryza</taxon>
        <taxon>Oryza sativa</taxon>
    </lineage>
</organism>
<feature type="domain" description="CW-type" evidence="5">
    <location>
        <begin position="439"/>
        <end position="498"/>
    </location>
</feature>
<dbReference type="Pfam" id="PF07496">
    <property type="entry name" value="zf-CW"/>
    <property type="match status" value="1"/>
</dbReference>
<evidence type="ECO:0000313" key="6">
    <source>
        <dbReference type="EMBL" id="EEE69977.1"/>
    </source>
</evidence>
<gene>
    <name evidence="6" type="ORF">OsJ_29872</name>
</gene>
<keyword evidence="3" id="KW-0862">Zinc</keyword>
<sequence>MAMDAAPALKRKDADPPELWMGCCAAAAASGFPVSSRATKIRRLDAEVPPVVPGVCVPPAPPTQQQPVAGLGAGDVRVFGDQVPVGMAPAAAAAAAAKRKGEDAPELWLDDGGAASGFPVSSRATKIRRLDADVPPPVVPELCAPPPPPQPVAEVQMRGEEVPVIAVPAPNEERAIVLYKPDDAARNLLLGPLRPEFPLRVSPDWIHGLKSTALREASEHRALFEELAMDETSNLAMVPWVPVPSNSQEASTSAAATATTTTEMMDAEDTSMEVEQDGGSGGSHLAAAGEAPYYQWPQHCMAPPPQPPLPAFFLVLAAQWRLSRSWSENRDEIFIDQWRGEWCIGGELVITRSFVLLVHGKSCKKPMGNSKTPQPSKKSRIMLSDTDGHQLDNDEFSSESASNQMVLFNPETVAKGQDELGENHSPSLQKSANNPNRGMPSIGAFTVQCAKCFKWRLIPTKEKYEEIRECIIQEPFECERAREWRPDVTCNDPEDISQDGSRLWAIDKPNIALPTPGWERQIRIRGEGGTKIC</sequence>
<dbReference type="InterPro" id="IPR011124">
    <property type="entry name" value="Znf_CW"/>
</dbReference>
<reference evidence="6" key="1">
    <citation type="journal article" date="2005" name="PLoS Biol.">
        <title>The genomes of Oryza sativa: a history of duplications.</title>
        <authorList>
            <person name="Yu J."/>
            <person name="Wang J."/>
            <person name="Lin W."/>
            <person name="Li S."/>
            <person name="Li H."/>
            <person name="Zhou J."/>
            <person name="Ni P."/>
            <person name="Dong W."/>
            <person name="Hu S."/>
            <person name="Zeng C."/>
            <person name="Zhang J."/>
            <person name="Zhang Y."/>
            <person name="Li R."/>
            <person name="Xu Z."/>
            <person name="Li S."/>
            <person name="Li X."/>
            <person name="Zheng H."/>
            <person name="Cong L."/>
            <person name="Lin L."/>
            <person name="Yin J."/>
            <person name="Geng J."/>
            <person name="Li G."/>
            <person name="Shi J."/>
            <person name="Liu J."/>
            <person name="Lv H."/>
            <person name="Li J."/>
            <person name="Wang J."/>
            <person name="Deng Y."/>
            <person name="Ran L."/>
            <person name="Shi X."/>
            <person name="Wang X."/>
            <person name="Wu Q."/>
            <person name="Li C."/>
            <person name="Ren X."/>
            <person name="Wang J."/>
            <person name="Wang X."/>
            <person name="Li D."/>
            <person name="Liu D."/>
            <person name="Zhang X."/>
            <person name="Ji Z."/>
            <person name="Zhao W."/>
            <person name="Sun Y."/>
            <person name="Zhang Z."/>
            <person name="Bao J."/>
            <person name="Han Y."/>
            <person name="Dong L."/>
            <person name="Ji J."/>
            <person name="Chen P."/>
            <person name="Wu S."/>
            <person name="Liu J."/>
            <person name="Xiao Y."/>
            <person name="Bu D."/>
            <person name="Tan J."/>
            <person name="Yang L."/>
            <person name="Ye C."/>
            <person name="Zhang J."/>
            <person name="Xu J."/>
            <person name="Zhou Y."/>
            <person name="Yu Y."/>
            <person name="Zhang B."/>
            <person name="Zhuang S."/>
            <person name="Wei H."/>
            <person name="Liu B."/>
            <person name="Lei M."/>
            <person name="Yu H."/>
            <person name="Li Y."/>
            <person name="Xu H."/>
            <person name="Wei S."/>
            <person name="He X."/>
            <person name="Fang L."/>
            <person name="Zhang Z."/>
            <person name="Zhang Y."/>
            <person name="Huang X."/>
            <person name="Su Z."/>
            <person name="Tong W."/>
            <person name="Li J."/>
            <person name="Tong Z."/>
            <person name="Li S."/>
            <person name="Ye J."/>
            <person name="Wang L."/>
            <person name="Fang L."/>
            <person name="Lei T."/>
            <person name="Chen C."/>
            <person name="Chen H."/>
            <person name="Xu Z."/>
            <person name="Li H."/>
            <person name="Huang H."/>
            <person name="Zhang F."/>
            <person name="Xu H."/>
            <person name="Li N."/>
            <person name="Zhao C."/>
            <person name="Li S."/>
            <person name="Dong L."/>
            <person name="Huang Y."/>
            <person name="Li L."/>
            <person name="Xi Y."/>
            <person name="Qi Q."/>
            <person name="Li W."/>
            <person name="Zhang B."/>
            <person name="Hu W."/>
            <person name="Zhang Y."/>
            <person name="Tian X."/>
            <person name="Jiao Y."/>
            <person name="Liang X."/>
            <person name="Jin J."/>
            <person name="Gao L."/>
            <person name="Zheng W."/>
            <person name="Hao B."/>
            <person name="Liu S."/>
            <person name="Wang W."/>
            <person name="Yuan L."/>
            <person name="Cao M."/>
            <person name="McDermott J."/>
            <person name="Samudrala R."/>
            <person name="Wang J."/>
            <person name="Wong G.K."/>
            <person name="Yang H."/>
        </authorList>
    </citation>
    <scope>NUCLEOTIDE SEQUENCE [LARGE SCALE GENOMIC DNA]</scope>
</reference>
<dbReference type="GO" id="GO:0008270">
    <property type="term" value="F:zinc ion binding"/>
    <property type="evidence" value="ECO:0007669"/>
    <property type="project" value="UniProtKB-KW"/>
</dbReference>
<dbReference type="EMBL" id="CM000146">
    <property type="protein sequence ID" value="EEE69977.1"/>
    <property type="molecule type" value="Genomic_DNA"/>
</dbReference>
<dbReference type="PANTHER" id="PTHR35510:SF3">
    <property type="entry name" value="OS09G0494500 PROTEIN"/>
    <property type="match status" value="1"/>
</dbReference>
<proteinExistence type="predicted"/>
<evidence type="ECO:0000256" key="2">
    <source>
        <dbReference type="ARBA" id="ARBA00022771"/>
    </source>
</evidence>
<feature type="compositionally biased region" description="Polar residues" evidence="4">
    <location>
        <begin position="424"/>
        <end position="436"/>
    </location>
</feature>
<accession>B9G4C9</accession>
<keyword evidence="2" id="KW-0863">Zinc-finger</keyword>
<evidence type="ECO:0000256" key="1">
    <source>
        <dbReference type="ARBA" id="ARBA00022723"/>
    </source>
</evidence>
<keyword evidence="1" id="KW-0479">Metal-binding</keyword>
<dbReference type="Proteomes" id="UP000007752">
    <property type="component" value="Chromosome 9"/>
</dbReference>
<feature type="region of interest" description="Disordered" evidence="4">
    <location>
        <begin position="417"/>
        <end position="437"/>
    </location>
</feature>